<evidence type="ECO:0000259" key="3">
    <source>
        <dbReference type="Pfam" id="PF00294"/>
    </source>
</evidence>
<organism evidence="4 5">
    <name type="scientific">Candidatus Stercoripulliclostridium merdipullorum</name>
    <dbReference type="NCBI Taxonomy" id="2840952"/>
    <lineage>
        <taxon>Bacteria</taxon>
        <taxon>Bacillati</taxon>
        <taxon>Bacillota</taxon>
        <taxon>Clostridia</taxon>
        <taxon>Eubacteriales</taxon>
        <taxon>Candidatus Stercoripulliclostridium</taxon>
    </lineage>
</organism>
<feature type="domain" description="Carbohydrate kinase PfkB" evidence="3">
    <location>
        <begin position="7"/>
        <end position="278"/>
    </location>
</feature>
<dbReference type="EMBL" id="DVOH01000016">
    <property type="protein sequence ID" value="HIU99904.1"/>
    <property type="molecule type" value="Genomic_DNA"/>
</dbReference>
<dbReference type="InterPro" id="IPR011611">
    <property type="entry name" value="PfkB_dom"/>
</dbReference>
<dbReference type="Pfam" id="PF00294">
    <property type="entry name" value="PfkB"/>
    <property type="match status" value="1"/>
</dbReference>
<accession>A0A9D1SX33</accession>
<dbReference type="InterPro" id="IPR029056">
    <property type="entry name" value="Ribokinase-like"/>
</dbReference>
<dbReference type="PANTHER" id="PTHR10584:SF166">
    <property type="entry name" value="RIBOKINASE"/>
    <property type="match status" value="1"/>
</dbReference>
<name>A0A9D1SX33_9FIRM</name>
<evidence type="ECO:0000256" key="2">
    <source>
        <dbReference type="ARBA" id="ARBA00022777"/>
    </source>
</evidence>
<sequence length="296" mass="32044">MAVAGYDKLNLDLIFSGLDRLPVQGEELYAKRFAVKIGGGYFASLAVAANLGVDAKWVGAVGEGAFSEFLRAEIASLPLRIEELASGAMPFNLTAAAVTPEDRTFLSYGGDPFRPTAGVLYATLKGYRHVLTADGFHDVYRKLKAEGAVLLYDRGYDPAMRLADYADRLSLCDWYFPNRKEAMRLTERSSVEEAAAVLSEFLDPVIVKGDREGVYCLSGGKGRWLRLRHRFEAVDATGAGDAFLGGFLYGLEQGYDLEKTLAAAMAAGGTAVEAVGCLGKMLTAEQMESLLKKEGY</sequence>
<evidence type="ECO:0000313" key="4">
    <source>
        <dbReference type="EMBL" id="HIU99904.1"/>
    </source>
</evidence>
<evidence type="ECO:0000256" key="1">
    <source>
        <dbReference type="ARBA" id="ARBA00022679"/>
    </source>
</evidence>
<evidence type="ECO:0000313" key="5">
    <source>
        <dbReference type="Proteomes" id="UP000886891"/>
    </source>
</evidence>
<dbReference type="Gene3D" id="3.40.1190.20">
    <property type="match status" value="1"/>
</dbReference>
<dbReference type="AlphaFoldDB" id="A0A9D1SX33"/>
<reference evidence="4" key="1">
    <citation type="submission" date="2020-10" db="EMBL/GenBank/DDBJ databases">
        <authorList>
            <person name="Gilroy R."/>
        </authorList>
    </citation>
    <scope>NUCLEOTIDE SEQUENCE</scope>
    <source>
        <strain evidence="4">23406</strain>
    </source>
</reference>
<dbReference type="Proteomes" id="UP000886891">
    <property type="component" value="Unassembled WGS sequence"/>
</dbReference>
<dbReference type="SUPFAM" id="SSF53613">
    <property type="entry name" value="Ribokinase-like"/>
    <property type="match status" value="1"/>
</dbReference>
<dbReference type="GO" id="GO:0016301">
    <property type="term" value="F:kinase activity"/>
    <property type="evidence" value="ECO:0007669"/>
    <property type="project" value="UniProtKB-KW"/>
</dbReference>
<reference evidence="4" key="2">
    <citation type="journal article" date="2021" name="PeerJ">
        <title>Extensive microbial diversity within the chicken gut microbiome revealed by metagenomics and culture.</title>
        <authorList>
            <person name="Gilroy R."/>
            <person name="Ravi A."/>
            <person name="Getino M."/>
            <person name="Pursley I."/>
            <person name="Horton D.L."/>
            <person name="Alikhan N.F."/>
            <person name="Baker D."/>
            <person name="Gharbi K."/>
            <person name="Hall N."/>
            <person name="Watson M."/>
            <person name="Adriaenssens E.M."/>
            <person name="Foster-Nyarko E."/>
            <person name="Jarju S."/>
            <person name="Secka A."/>
            <person name="Antonio M."/>
            <person name="Oren A."/>
            <person name="Chaudhuri R.R."/>
            <person name="La Ragione R."/>
            <person name="Hildebrand F."/>
            <person name="Pallen M.J."/>
        </authorList>
    </citation>
    <scope>NUCLEOTIDE SEQUENCE</scope>
    <source>
        <strain evidence="4">23406</strain>
    </source>
</reference>
<gene>
    <name evidence="4" type="ORF">IAB14_02170</name>
</gene>
<protein>
    <submittedName>
        <fullName evidence="4">Carbohydrate kinase family protein</fullName>
    </submittedName>
</protein>
<keyword evidence="2 4" id="KW-0418">Kinase</keyword>
<proteinExistence type="predicted"/>
<dbReference type="PANTHER" id="PTHR10584">
    <property type="entry name" value="SUGAR KINASE"/>
    <property type="match status" value="1"/>
</dbReference>
<keyword evidence="1" id="KW-0808">Transferase</keyword>
<comment type="caution">
    <text evidence="4">The sequence shown here is derived from an EMBL/GenBank/DDBJ whole genome shotgun (WGS) entry which is preliminary data.</text>
</comment>